<evidence type="ECO:0000256" key="3">
    <source>
        <dbReference type="SAM" id="MobiDB-lite"/>
    </source>
</evidence>
<dbReference type="InterPro" id="IPR002110">
    <property type="entry name" value="Ankyrin_rpt"/>
</dbReference>
<evidence type="ECO:0000313" key="4">
    <source>
        <dbReference type="EMBL" id="CEM43630.1"/>
    </source>
</evidence>
<dbReference type="SMART" id="SM00248">
    <property type="entry name" value="ANK"/>
    <property type="match status" value="10"/>
</dbReference>
<dbReference type="VEuPathDB" id="CryptoDB:Cvel_27689"/>
<accession>A0A0G4HHP4</accession>
<gene>
    <name evidence="4" type="ORF">Cvel_27689</name>
</gene>
<sequence length="1024" mass="111214">MAGKVSQVSDVPRIIFSNVILGLSGFWKVSALSKTLLLLRDDPGPLGLGCVLPGLASISEREAVWGLIDDCFDRDNVKALRQLLALNRLTARFPFLLRRVLGINPRARSCISFLSRCGVTPSCGELAEPLDDECPLNVKDLCALLESGAVHPDAWVEVPQVYAGLGDLARPLLVMMIVGHKFDCVEALLNAGARVDVCEWSAEVPDENPRPQCRYTPPRYSECHEGPLHALISACACLREGDDSEERMGKRLKALVLLKRVAELSKEFGSLHWTTSEYMSSDASPLTLACQLRDPEAVKVLLAVQGGKVDTSVRCDLPTQMLRECYGPDESDESDESDDSDDAAVAEIIEALAEAGANLNQADRKGVTPFVLARKKKLPKTALALIANGVLLDLDLMAAIKKKDAFLVSVILQREVESETGENPLTELSLIGGDNPRLISPLQAALEVGLPYESIKLLIEKGARCPLSVPPAPGGLSSLPVPLSQLSPLLIACDREDENLIRLLCKEGKANPNIPGKAKAKHKGLQYPLLYVIDVLGRRPSCATETLVEILVKCCGADMNKTRSDGHCALSLACRRKMRCTVERLIELGASVEGVGELHEGSHSQRGRKRLPLNEALIIDSSTLGLGGGESEYKEFAQSVSEALTPLLLDKGADPNARGLVAYPKEILGGEPIEVRATPLQVATACIDNPDHRWKMVKMIIERGSRCALPSAPTEESASPLGPAAACDDNNSPSLPPLSKVSPLMLAIRARDSPLLAALCNEGRADPNQCGHWSEWADPELPLAAALTDRRLPVGHSRGCCRMLKRKQWNVVKQLVQAGADPGLLSTHWKATSFDRKIHWGSGSWLADLISLREAHGSLLLQIIQSVPLEELQEPQVGDCSAWHCEQRGDMSPLIAAIRSAPDKYLGGLESDPVEWSLGALALLHRGVDVGRRNRVGGQFFSPLEAVFHAENASRWNVARELIQRGAELSSGEKIRIYYCRGISCIRYKPDAVYKEDGFAGVPRDILCRFWPDDFPPAANQTGS</sequence>
<dbReference type="InterPro" id="IPR036770">
    <property type="entry name" value="Ankyrin_rpt-contain_sf"/>
</dbReference>
<dbReference type="EMBL" id="CDMZ01002730">
    <property type="protein sequence ID" value="CEM43630.1"/>
    <property type="molecule type" value="Genomic_DNA"/>
</dbReference>
<evidence type="ECO:0000256" key="2">
    <source>
        <dbReference type="ARBA" id="ARBA00023043"/>
    </source>
</evidence>
<protein>
    <submittedName>
        <fullName evidence="4">Uncharacterized protein</fullName>
    </submittedName>
</protein>
<dbReference type="AlphaFoldDB" id="A0A0G4HHP4"/>
<dbReference type="SUPFAM" id="SSF48403">
    <property type="entry name" value="Ankyrin repeat"/>
    <property type="match status" value="1"/>
</dbReference>
<reference evidence="4" key="1">
    <citation type="submission" date="2014-11" db="EMBL/GenBank/DDBJ databases">
        <authorList>
            <person name="Otto D Thomas"/>
            <person name="Naeem Raeece"/>
        </authorList>
    </citation>
    <scope>NUCLEOTIDE SEQUENCE</scope>
</reference>
<dbReference type="Gene3D" id="1.25.40.20">
    <property type="entry name" value="Ankyrin repeat-containing domain"/>
    <property type="match status" value="3"/>
</dbReference>
<keyword evidence="1" id="KW-0677">Repeat</keyword>
<dbReference type="PANTHER" id="PTHR24198:SF165">
    <property type="entry name" value="ANKYRIN REPEAT-CONTAINING PROTEIN-RELATED"/>
    <property type="match status" value="1"/>
</dbReference>
<keyword evidence="2" id="KW-0040">ANK repeat</keyword>
<dbReference type="PANTHER" id="PTHR24198">
    <property type="entry name" value="ANKYRIN REPEAT AND PROTEIN KINASE DOMAIN-CONTAINING PROTEIN"/>
    <property type="match status" value="1"/>
</dbReference>
<dbReference type="PhylomeDB" id="A0A0G4HHP4"/>
<feature type="region of interest" description="Disordered" evidence="3">
    <location>
        <begin position="709"/>
        <end position="731"/>
    </location>
</feature>
<organism evidence="4">
    <name type="scientific">Chromera velia CCMP2878</name>
    <dbReference type="NCBI Taxonomy" id="1169474"/>
    <lineage>
        <taxon>Eukaryota</taxon>
        <taxon>Sar</taxon>
        <taxon>Alveolata</taxon>
        <taxon>Colpodellida</taxon>
        <taxon>Chromeraceae</taxon>
        <taxon>Chromera</taxon>
    </lineage>
</organism>
<proteinExistence type="predicted"/>
<evidence type="ECO:0000256" key="1">
    <source>
        <dbReference type="ARBA" id="ARBA00022737"/>
    </source>
</evidence>
<name>A0A0G4HHP4_9ALVE</name>